<organism evidence="1 2">
    <name type="scientific">Rhabditophanes sp. KR3021</name>
    <dbReference type="NCBI Taxonomy" id="114890"/>
    <lineage>
        <taxon>Eukaryota</taxon>
        <taxon>Metazoa</taxon>
        <taxon>Ecdysozoa</taxon>
        <taxon>Nematoda</taxon>
        <taxon>Chromadorea</taxon>
        <taxon>Rhabditida</taxon>
        <taxon>Tylenchina</taxon>
        <taxon>Panagrolaimomorpha</taxon>
        <taxon>Strongyloidoidea</taxon>
        <taxon>Alloionematidae</taxon>
        <taxon>Rhabditophanes</taxon>
    </lineage>
</organism>
<name>A0AC35U5F5_9BILA</name>
<evidence type="ECO:0000313" key="1">
    <source>
        <dbReference type="Proteomes" id="UP000095286"/>
    </source>
</evidence>
<evidence type="ECO:0000313" key="2">
    <source>
        <dbReference type="WBParaSite" id="RSKR_0000755200.1"/>
    </source>
</evidence>
<dbReference type="WBParaSite" id="RSKR_0000755200.1">
    <property type="protein sequence ID" value="RSKR_0000755200.1"/>
    <property type="gene ID" value="RSKR_0000755200"/>
</dbReference>
<dbReference type="Proteomes" id="UP000095286">
    <property type="component" value="Unplaced"/>
</dbReference>
<accession>A0AC35U5F5</accession>
<sequence>MVKRRFPLAIFFAIELLAFITGLISLISPSWQYAYLEEGRTEHHHGLWLDCKRDYSNDYGRTKEYYESLYRLADQGSPFDKFSLPQFMCVYKFDYYIDPEDLYEHNYDENKLQDDANQHQWLAWKSIALAAFVLSIIASGVSLLTGICAFCHKTLTCFSTILVLIAVPNFRRFDNSTLSSNAGNFNPSFASEPIGNVINNNLNNMQLQSHGQSERRPATSMSMRKPLSHEKSLDNTCNRTFSSSNSNLNVSFKDTNARVAFDNVSTNFSDTTYEYVPVQNRPRKKLPKITDITSRDGDGANDRTTLTSFDNDNSDDVYSTIYCQEANAIGTNFASPENEYLKPNTILLNTIPVGTSFGVIESLANVKKEVESKSIRNTNFGVLAPPVPAKPNFELIQPPLLPQKPVISFSQAKISLIDDAGTGATVPTKSILKTRTQSMVETQTSNSSLDHAGNVSEGGKGPKKLFVPNKQRPGESTSPKQARFYRKKSNSRIQRPIPNLTSNTNTSAKNTILDPDNECDRSTGSIAFLENESMSLNDFNTSKKKEIVSSETVV</sequence>
<proteinExistence type="predicted"/>
<reference evidence="2" key="1">
    <citation type="submission" date="2016-11" db="UniProtKB">
        <authorList>
            <consortium name="WormBaseParasite"/>
        </authorList>
    </citation>
    <scope>IDENTIFICATION</scope>
    <source>
        <strain evidence="2">KR3021</strain>
    </source>
</reference>
<protein>
    <submittedName>
        <fullName evidence="2">Clc-like protein</fullName>
    </submittedName>
</protein>